<name>A0ABT9DD85_9MOLU</name>
<feature type="transmembrane region" description="Helical" evidence="1">
    <location>
        <begin position="99"/>
        <end position="124"/>
    </location>
</feature>
<feature type="transmembrane region" description="Helical" evidence="1">
    <location>
        <begin position="171"/>
        <end position="189"/>
    </location>
</feature>
<feature type="transmembrane region" description="Helical" evidence="1">
    <location>
        <begin position="7"/>
        <end position="23"/>
    </location>
</feature>
<feature type="transmembrane region" description="Helical" evidence="1">
    <location>
        <begin position="136"/>
        <end position="159"/>
    </location>
</feature>
<dbReference type="Pfam" id="PF01066">
    <property type="entry name" value="CDP-OH_P_transf"/>
    <property type="match status" value="1"/>
</dbReference>
<keyword evidence="3" id="KW-1185">Reference proteome</keyword>
<sequence length="220" mass="25306">MYNYTVYMTYLNLLSGFYGIIFTLEKDKIVFSCICLSISGILDILDGIISRSKKKRSVQEKRYGVQIDSLADLVSFGMLPVFIGLSLFKNTFKLEFSNIYNICFLICGSLYILASLIRLAYFNIRSEVINPSASNTFIGIPVTISSVIYPLLVLFYFILEKIQPLNFYNQKIFLFAYIFSFILLSFLFVCDKIKFKKPTNIFHFILFLLLIAVALIALHL</sequence>
<dbReference type="InterPro" id="IPR000462">
    <property type="entry name" value="CDP-OH_P_trans"/>
</dbReference>
<dbReference type="Gene3D" id="1.20.120.1760">
    <property type="match status" value="1"/>
</dbReference>
<feature type="transmembrane region" description="Helical" evidence="1">
    <location>
        <begin position="201"/>
        <end position="219"/>
    </location>
</feature>
<evidence type="ECO:0000256" key="1">
    <source>
        <dbReference type="SAM" id="Phobius"/>
    </source>
</evidence>
<accession>A0ABT9DD85</accession>
<protein>
    <submittedName>
        <fullName evidence="2">CDP-alcohol phosphatidyltransferase family protein</fullName>
    </submittedName>
</protein>
<dbReference type="Proteomes" id="UP001172036">
    <property type="component" value="Unassembled WGS sequence"/>
</dbReference>
<keyword evidence="1" id="KW-1133">Transmembrane helix</keyword>
<evidence type="ECO:0000313" key="3">
    <source>
        <dbReference type="Proteomes" id="UP001172036"/>
    </source>
</evidence>
<keyword evidence="1" id="KW-0812">Transmembrane</keyword>
<dbReference type="RefSeq" id="WP_304515251.1">
    <property type="nucleotide sequence ID" value="NZ_JAOSID010000003.1"/>
</dbReference>
<feature type="transmembrane region" description="Helical" evidence="1">
    <location>
        <begin position="29"/>
        <end position="49"/>
    </location>
</feature>
<reference evidence="2 3" key="1">
    <citation type="journal article" date="2023" name="Int. J. Syst. Evol. Microbiol.">
        <title>The observation of taxonomic boundaries for the 16SrII and 16SrXXV phytoplasmas using genome-based delimitation.</title>
        <authorList>
            <person name="Rodrigues Jardim B."/>
            <person name="Tran-Nguyen L.T.T."/>
            <person name="Gambley C."/>
            <person name="Al-Sadi A.M."/>
            <person name="Al-Subhi A.M."/>
            <person name="Foissac X."/>
            <person name="Salar P."/>
            <person name="Cai H."/>
            <person name="Yang J.Y."/>
            <person name="Davis R."/>
            <person name="Jones L."/>
            <person name="Rodoni B."/>
            <person name="Constable F.E."/>
        </authorList>
    </citation>
    <scope>NUCLEOTIDE SEQUENCE [LARGE SCALE GENOMIC DNA]</scope>
    <source>
        <strain evidence="2">BAWM-155c</strain>
    </source>
</reference>
<dbReference type="InterPro" id="IPR043130">
    <property type="entry name" value="CDP-OH_PTrfase_TM_dom"/>
</dbReference>
<organism evidence="2 3">
    <name type="scientific">Candidatus Phytoplasma melaleucae</name>
    <dbReference type="NCBI Taxonomy" id="2982630"/>
    <lineage>
        <taxon>Bacteria</taxon>
        <taxon>Bacillati</taxon>
        <taxon>Mycoplasmatota</taxon>
        <taxon>Mollicutes</taxon>
        <taxon>Acholeplasmatales</taxon>
        <taxon>Acholeplasmataceae</taxon>
        <taxon>Candidatus Phytoplasma</taxon>
    </lineage>
</organism>
<feature type="transmembrane region" description="Helical" evidence="1">
    <location>
        <begin position="70"/>
        <end position="87"/>
    </location>
</feature>
<comment type="caution">
    <text evidence="2">The sequence shown here is derived from an EMBL/GenBank/DDBJ whole genome shotgun (WGS) entry which is preliminary data.</text>
</comment>
<gene>
    <name evidence="2" type="ORF">OC680_00935</name>
</gene>
<evidence type="ECO:0000313" key="2">
    <source>
        <dbReference type="EMBL" id="MDO8168048.1"/>
    </source>
</evidence>
<keyword evidence="1" id="KW-0472">Membrane</keyword>
<dbReference type="EMBL" id="JAOSID010000003">
    <property type="protein sequence ID" value="MDO8168048.1"/>
    <property type="molecule type" value="Genomic_DNA"/>
</dbReference>
<proteinExistence type="predicted"/>